<feature type="domain" description="Alpha-L-rhamnosidase six-hairpin glycosidase" evidence="1">
    <location>
        <begin position="384"/>
        <end position="598"/>
    </location>
</feature>
<dbReference type="Gene3D" id="1.50.10.10">
    <property type="match status" value="1"/>
</dbReference>
<name>X0M449_FUSOX</name>
<dbReference type="Pfam" id="PF17389">
    <property type="entry name" value="Bac_rhamnosid6H"/>
    <property type="match status" value="1"/>
</dbReference>
<dbReference type="PANTHER" id="PTHR34987:SF2">
    <property type="entry name" value="B, PUTATIVE (AFU_ORTHOLOGUE AFUA_7G05040)-RELATED"/>
    <property type="match status" value="1"/>
</dbReference>
<dbReference type="EMBL" id="KK035230">
    <property type="protein sequence ID" value="EXM15440.1"/>
    <property type="molecule type" value="Genomic_DNA"/>
</dbReference>
<dbReference type="InterPro" id="IPR008928">
    <property type="entry name" value="6-hairpin_glycosidase_sf"/>
</dbReference>
<dbReference type="OrthoDB" id="6503935at2759"/>
<accession>X0M449</accession>
<dbReference type="HOGENOM" id="CLU_009782_0_1_1"/>
<protein>
    <recommendedName>
        <fullName evidence="1">Alpha-L-rhamnosidase six-hairpin glycosidase domain-containing protein</fullName>
    </recommendedName>
</protein>
<proteinExistence type="predicted"/>
<evidence type="ECO:0000313" key="2">
    <source>
        <dbReference type="EMBL" id="EXM15440.1"/>
    </source>
</evidence>
<gene>
    <name evidence="2" type="ORF">FOTG_16234</name>
</gene>
<dbReference type="Proteomes" id="UP000030701">
    <property type="component" value="Unassembled WGS sequence"/>
</dbReference>
<dbReference type="GO" id="GO:0003824">
    <property type="term" value="F:catalytic activity"/>
    <property type="evidence" value="ECO:0007669"/>
    <property type="project" value="UniProtKB-ARBA"/>
</dbReference>
<dbReference type="PANTHER" id="PTHR34987">
    <property type="entry name" value="C, PUTATIVE (AFU_ORTHOLOGUE AFUA_3G02880)-RELATED"/>
    <property type="match status" value="1"/>
</dbReference>
<reference evidence="2" key="1">
    <citation type="submission" date="2011-11" db="EMBL/GenBank/DDBJ databases">
        <title>The Genome Sequence of Fusarium oxysporum Cotton.</title>
        <authorList>
            <consortium name="The Broad Institute Genome Sequencing Platform"/>
            <person name="Ma L.-J."/>
            <person name="Gale L.R."/>
            <person name="Schwartz D.C."/>
            <person name="Zhou S."/>
            <person name="Corby-Kistler H."/>
            <person name="Young S.K."/>
            <person name="Zeng Q."/>
            <person name="Gargeya S."/>
            <person name="Fitzgerald M."/>
            <person name="Haas B."/>
            <person name="Abouelleil A."/>
            <person name="Alvarado L."/>
            <person name="Arachchi H.M."/>
            <person name="Berlin A."/>
            <person name="Brown A."/>
            <person name="Chapman S.B."/>
            <person name="Chen Z."/>
            <person name="Dunbar C."/>
            <person name="Freedman E."/>
            <person name="Gearin G."/>
            <person name="Goldberg J."/>
            <person name="Griggs A."/>
            <person name="Gujja S."/>
            <person name="Heiman D."/>
            <person name="Howarth C."/>
            <person name="Larson L."/>
            <person name="Lui A."/>
            <person name="MacDonald P.J.P."/>
            <person name="Montmayeur A."/>
            <person name="Murphy C."/>
            <person name="Neiman D."/>
            <person name="Pearson M."/>
            <person name="Priest M."/>
            <person name="Roberts A."/>
            <person name="Saif S."/>
            <person name="Shea T."/>
            <person name="Shenoy N."/>
            <person name="Sisk P."/>
            <person name="Stolte C."/>
            <person name="Sykes S."/>
            <person name="Wortman J."/>
            <person name="Nusbaum C."/>
            <person name="Birren B."/>
        </authorList>
    </citation>
    <scope>NUCLEOTIDE SEQUENCE [LARGE SCALE GENOMIC DNA]</scope>
    <source>
        <strain evidence="2">25433</strain>
    </source>
</reference>
<dbReference type="InterPro" id="IPR035396">
    <property type="entry name" value="Bac_rhamnosid6H"/>
</dbReference>
<reference evidence="2" key="2">
    <citation type="submission" date="2014-03" db="EMBL/GenBank/DDBJ databases">
        <title>The Genome Annotation of Fusarium oxysporum Cotton.</title>
        <authorList>
            <consortium name="The Broad Institute Genomics Platform"/>
            <person name="Ma L.-J."/>
            <person name="Corby-Kistler H."/>
            <person name="Broz K."/>
            <person name="Gale L.R."/>
            <person name="Jonkers W."/>
            <person name="O'Donnell K."/>
            <person name="Ploetz R."/>
            <person name="Steinberg C."/>
            <person name="Schwartz D.C."/>
            <person name="VanEtten H."/>
            <person name="Zhou S."/>
            <person name="Young S.K."/>
            <person name="Zeng Q."/>
            <person name="Gargeya S."/>
            <person name="Fitzgerald M."/>
            <person name="Abouelleil A."/>
            <person name="Alvarado L."/>
            <person name="Chapman S.B."/>
            <person name="Gainer-Dewar J."/>
            <person name="Goldberg J."/>
            <person name="Griggs A."/>
            <person name="Gujja S."/>
            <person name="Hansen M."/>
            <person name="Howarth C."/>
            <person name="Imamovic A."/>
            <person name="Ireland A."/>
            <person name="Larimer J."/>
            <person name="McCowan C."/>
            <person name="Murphy C."/>
            <person name="Pearson M."/>
            <person name="Poon T.W."/>
            <person name="Priest M."/>
            <person name="Roberts A."/>
            <person name="Saif S."/>
            <person name="Shea T."/>
            <person name="Sykes S."/>
            <person name="Wortman J."/>
            <person name="Nusbaum C."/>
            <person name="Birren B."/>
        </authorList>
    </citation>
    <scope>NUCLEOTIDE SEQUENCE</scope>
    <source>
        <strain evidence="2">25433</strain>
    </source>
</reference>
<dbReference type="Gene3D" id="2.60.120.260">
    <property type="entry name" value="Galactose-binding domain-like"/>
    <property type="match status" value="1"/>
</dbReference>
<organism evidence="2">
    <name type="scientific">Fusarium oxysporum f. sp. vasinfectum 25433</name>
    <dbReference type="NCBI Taxonomy" id="1089449"/>
    <lineage>
        <taxon>Eukaryota</taxon>
        <taxon>Fungi</taxon>
        <taxon>Dikarya</taxon>
        <taxon>Ascomycota</taxon>
        <taxon>Pezizomycotina</taxon>
        <taxon>Sordariomycetes</taxon>
        <taxon>Hypocreomycetidae</taxon>
        <taxon>Hypocreales</taxon>
        <taxon>Nectriaceae</taxon>
        <taxon>Fusarium</taxon>
        <taxon>Fusarium oxysporum species complex</taxon>
    </lineage>
</organism>
<dbReference type="SUPFAM" id="SSF48208">
    <property type="entry name" value="Six-hairpin glycosidases"/>
    <property type="match status" value="1"/>
</dbReference>
<evidence type="ECO:0000259" key="1">
    <source>
        <dbReference type="Pfam" id="PF17389"/>
    </source>
</evidence>
<dbReference type="GO" id="GO:0005975">
    <property type="term" value="P:carbohydrate metabolic process"/>
    <property type="evidence" value="ECO:0007669"/>
    <property type="project" value="InterPro"/>
</dbReference>
<dbReference type="InterPro" id="IPR012341">
    <property type="entry name" value="6hp_glycosidase-like_sf"/>
</dbReference>
<dbReference type="Gene3D" id="2.60.420.10">
    <property type="entry name" value="Maltose phosphorylase, domain 3"/>
    <property type="match status" value="1"/>
</dbReference>
<dbReference type="AlphaFoldDB" id="X0M449"/>
<sequence>MTITSLLDTAWIWHPHWVDHSEDSAGAFVHFRKYISLQQPPDKPVRLQVTADTKYRLYINGHLVHAGPVKGDEHIWFYDEIDIQPFLKSGVNNMGIHVLRLYHGTQYGTSFPRMAFPGLFVRMPDGVGPEGLHLETDSTWLTALDLSRKLRIDQKEDDFLHLYEDVTNDSNNHLEWVTARCLDLPNSHGLGPPWMLSPRMIPLPKVTRVTIKDVHNVQSSLSTEEWKHLFLSSSRGQDGGLGLRLPAGTSHHVELEADHHLTAYLRFCFRRPQQTGSRLSITYAECYEDTPAFVPYLRCKGDRCDRTKQLLGPEDKYVFAGKSGGNAAESLQYTKNPECDEVFSPFHFRTFRFIALNIEVGHNSDLVITGLDVDMTHYPLEVIAEIDTPDPIYANLWTTSIRTLTNCMHDCYEDCPFYEQLQYAMDVRSSCIFTYSVSGDDRMARQAILQLHSSYRADLGLIASRSPASQLQVIPHFSLFWILTVVDHFEHFGDVSFIRQFLPVADGILEAFARRINPELGLVSSKTPFWDFVDWTNEWRPMGIPPAANVSGYQTFTNMLYAHTMQRLSGVLVAIGRPTLAEELHTRADSIVACVRQHCRVGDIFTDGLASVADPSRDFSQHMQVWAILCGAVSGATARDLLKTCLPVLHDSVVDMLPGVLPDQCLETAQPIKFTQPSQAMSFYLLRALSTVGGSLYEDAFHDIWQPWRDQLSQNLTTWCEDDVTQRSDCHAWSCAPLYELMTEVAGVRPAKPGYTSLAFKPRTSLFSRFEGRVPLTGRLAPGTAHVRWRSIDGDTAIAVSLTLETKAATDGVPINVMFPDGHQEMHFGLSLECKF</sequence>